<accession>R8QEW4</accession>
<sequence>MLCNYFYNETQMRPLGGQGPAQSTIQAVHQAIQAQQQALQAQQQALHYKRNKCNKVIIHHNRIIHYSLIIHHRRITHHNHITRCRLHKNGIYF</sequence>
<dbReference type="HOGENOM" id="CLU_2393579_0_0_9"/>
<comment type="caution">
    <text evidence="1">The sequence shown here is derived from an EMBL/GenBank/DDBJ whole genome shotgun (WGS) entry which is preliminary data.</text>
</comment>
<dbReference type="AlphaFoldDB" id="R8QEW4"/>
<evidence type="ECO:0000313" key="1">
    <source>
        <dbReference type="EMBL" id="EOP68948.1"/>
    </source>
</evidence>
<reference evidence="1 2" key="1">
    <citation type="submission" date="2012-12" db="EMBL/GenBank/DDBJ databases">
        <title>The Genome Sequence of Bacillus cereus VD118.</title>
        <authorList>
            <consortium name="The Broad Institute Genome Sequencing Platform"/>
            <consortium name="The Broad Institute Genome Sequencing Center for Infectious Disease"/>
            <person name="Feldgarden M."/>
            <person name="Van der Auwera G.A."/>
            <person name="Mahillon J."/>
            <person name="Duprez V."/>
            <person name="Timmery S."/>
            <person name="Mattelet C."/>
            <person name="Dierick K."/>
            <person name="Sun M."/>
            <person name="Yu Z."/>
            <person name="Zhu L."/>
            <person name="Hu X."/>
            <person name="Shank E.B."/>
            <person name="Swiecicka I."/>
            <person name="Hansen B.M."/>
            <person name="Andrup L."/>
            <person name="Walker B."/>
            <person name="Young S.K."/>
            <person name="Zeng Q."/>
            <person name="Gargeya S."/>
            <person name="Fitzgerald M."/>
            <person name="Haas B."/>
            <person name="Abouelleil A."/>
            <person name="Alvarado L."/>
            <person name="Arachchi H.M."/>
            <person name="Berlin A.M."/>
            <person name="Chapman S.B."/>
            <person name="Dewar J."/>
            <person name="Goldberg J."/>
            <person name="Griggs A."/>
            <person name="Gujja S."/>
            <person name="Hansen M."/>
            <person name="Howarth C."/>
            <person name="Imamovic A."/>
            <person name="Larimer J."/>
            <person name="McCowan C."/>
            <person name="Murphy C."/>
            <person name="Neiman D."/>
            <person name="Pearson M."/>
            <person name="Priest M."/>
            <person name="Roberts A."/>
            <person name="Saif S."/>
            <person name="Shea T."/>
            <person name="Sisk P."/>
            <person name="Sykes S."/>
            <person name="Wortman J."/>
            <person name="Nusbaum C."/>
            <person name="Birren B."/>
        </authorList>
    </citation>
    <scope>NUCLEOTIDE SEQUENCE [LARGE SCALE GENOMIC DNA]</scope>
    <source>
        <strain evidence="1 2">VD118</strain>
    </source>
</reference>
<dbReference type="Proteomes" id="UP000014019">
    <property type="component" value="Unassembled WGS sequence"/>
</dbReference>
<protein>
    <submittedName>
        <fullName evidence="1">Uncharacterized protein</fullName>
    </submittedName>
</protein>
<proteinExistence type="predicted"/>
<dbReference type="Pfam" id="PF13135">
    <property type="entry name" value="DUF3947"/>
    <property type="match status" value="1"/>
</dbReference>
<evidence type="ECO:0000313" key="2">
    <source>
        <dbReference type="Proteomes" id="UP000014019"/>
    </source>
</evidence>
<organism evidence="1 2">
    <name type="scientific">Bacillus cereus VD118</name>
    <dbReference type="NCBI Taxonomy" id="1053231"/>
    <lineage>
        <taxon>Bacteria</taxon>
        <taxon>Bacillati</taxon>
        <taxon>Bacillota</taxon>
        <taxon>Bacilli</taxon>
        <taxon>Bacillales</taxon>
        <taxon>Bacillaceae</taxon>
        <taxon>Bacillus</taxon>
        <taxon>Bacillus cereus group</taxon>
    </lineage>
</organism>
<dbReference type="RefSeq" id="WP_016105501.1">
    <property type="nucleotide sequence ID" value="NZ_KB976798.1"/>
</dbReference>
<dbReference type="EMBL" id="AHEZ01000047">
    <property type="protein sequence ID" value="EOP68948.1"/>
    <property type="molecule type" value="Genomic_DNA"/>
</dbReference>
<name>R8QEW4_BACCE</name>
<dbReference type="InterPro" id="IPR025039">
    <property type="entry name" value="DUF3947"/>
</dbReference>
<gene>
    <name evidence="1" type="ORF">IIQ_02201</name>
</gene>